<keyword evidence="2" id="KW-0813">Transport</keyword>
<evidence type="ECO:0000256" key="1">
    <source>
        <dbReference type="ARBA" id="ARBA00008520"/>
    </source>
</evidence>
<dbReference type="Gene3D" id="3.40.190.10">
    <property type="entry name" value="Periplasmic binding protein-like II"/>
    <property type="match status" value="2"/>
</dbReference>
<dbReference type="Proteomes" id="UP000186132">
    <property type="component" value="Unassembled WGS sequence"/>
</dbReference>
<protein>
    <submittedName>
        <fullName evidence="5">Carbohydrate ABC transporter substrate-binding protein, CUT1 family</fullName>
    </submittedName>
</protein>
<evidence type="ECO:0000313" key="5">
    <source>
        <dbReference type="EMBL" id="SHG16491.1"/>
    </source>
</evidence>
<dbReference type="STRING" id="1206085.SAMN05443575_1551"/>
<dbReference type="GO" id="GO:1901982">
    <property type="term" value="F:maltose binding"/>
    <property type="evidence" value="ECO:0007669"/>
    <property type="project" value="TreeGrafter"/>
</dbReference>
<evidence type="ECO:0000256" key="4">
    <source>
        <dbReference type="SAM" id="SignalP"/>
    </source>
</evidence>
<dbReference type="Pfam" id="PF13416">
    <property type="entry name" value="SBP_bac_8"/>
    <property type="match status" value="1"/>
</dbReference>
<dbReference type="GO" id="GO:0015768">
    <property type="term" value="P:maltose transport"/>
    <property type="evidence" value="ECO:0007669"/>
    <property type="project" value="TreeGrafter"/>
</dbReference>
<evidence type="ECO:0000256" key="2">
    <source>
        <dbReference type="ARBA" id="ARBA00022448"/>
    </source>
</evidence>
<comment type="similarity">
    <text evidence="1">Belongs to the bacterial solute-binding protein 1 family.</text>
</comment>
<keyword evidence="6" id="KW-1185">Reference proteome</keyword>
<dbReference type="EMBL" id="FQVU01000002">
    <property type="protein sequence ID" value="SHG16491.1"/>
    <property type="molecule type" value="Genomic_DNA"/>
</dbReference>
<dbReference type="PANTHER" id="PTHR30061">
    <property type="entry name" value="MALTOSE-BINDING PERIPLASMIC PROTEIN"/>
    <property type="match status" value="1"/>
</dbReference>
<evidence type="ECO:0000313" key="6">
    <source>
        <dbReference type="Proteomes" id="UP000186132"/>
    </source>
</evidence>
<feature type="signal peptide" evidence="4">
    <location>
        <begin position="1"/>
        <end position="27"/>
    </location>
</feature>
<dbReference type="PANTHER" id="PTHR30061:SF50">
    <property type="entry name" value="MALTOSE_MALTODEXTRIN-BINDING PERIPLASMIC PROTEIN"/>
    <property type="match status" value="1"/>
</dbReference>
<sequence>MMHRRTAKSLSRVRTAAALAVALLALAACSIVDPVNADRARTSRGPIEVWYSNNEQEVAWAKQVVASWNRTHPGQHVTGQQVPTGKSSEAVIQAGIIAGTEPCLIYNTSPASVPEFQAIGGLVPLDQFPGARQYIESRSGAQAQQYRSPDGRYYQLPWKSNPVMIFYNKKIFAKAGLDPDHPDLASYSGFLATARKIVSSRAARYAIYPNASNDFFQPWYDFYPMYAAQSGGTQLLKDDKATFDDAAGRGVAEFWRALYSQRLAGDETYSGDPFADGVSAMATVGPWAIGSYKGKVDWGVVRVPTRSGTPSAHTFSDAKNVAMYASCKNRATAWDFLKYSTSSQQDGTFLDVTGQIPLRPDVTTRYAAYFAKNPAYRSFAALGPGVIEVPNVPNSVQIWQRFRDGWSRSVIFGKVAVPRSLTDTAHDIDGLVVKK</sequence>
<gene>
    <name evidence="5" type="ORF">SAMN05443575_1551</name>
</gene>
<reference evidence="6" key="1">
    <citation type="submission" date="2016-11" db="EMBL/GenBank/DDBJ databases">
        <authorList>
            <person name="Varghese N."/>
            <person name="Submissions S."/>
        </authorList>
    </citation>
    <scope>NUCLEOTIDE SEQUENCE [LARGE SCALE GENOMIC DNA]</scope>
    <source>
        <strain evidence="6">DSM 45627</strain>
    </source>
</reference>
<keyword evidence="3 4" id="KW-0732">Signal</keyword>
<evidence type="ECO:0000256" key="3">
    <source>
        <dbReference type="ARBA" id="ARBA00022729"/>
    </source>
</evidence>
<feature type="chain" id="PRO_5039053953" evidence="4">
    <location>
        <begin position="28"/>
        <end position="435"/>
    </location>
</feature>
<dbReference type="AlphaFoldDB" id="A0A1M5HKR0"/>
<dbReference type="PROSITE" id="PS51257">
    <property type="entry name" value="PROKAR_LIPOPROTEIN"/>
    <property type="match status" value="1"/>
</dbReference>
<dbReference type="InterPro" id="IPR006059">
    <property type="entry name" value="SBP"/>
</dbReference>
<dbReference type="GO" id="GO:0055052">
    <property type="term" value="C:ATP-binding cassette (ABC) transporter complex, substrate-binding subunit-containing"/>
    <property type="evidence" value="ECO:0007669"/>
    <property type="project" value="TreeGrafter"/>
</dbReference>
<dbReference type="GO" id="GO:0042956">
    <property type="term" value="P:maltodextrin transmembrane transport"/>
    <property type="evidence" value="ECO:0007669"/>
    <property type="project" value="TreeGrafter"/>
</dbReference>
<accession>A0A1M5HKR0</accession>
<dbReference type="SUPFAM" id="SSF53850">
    <property type="entry name" value="Periplasmic binding protein-like II"/>
    <property type="match status" value="1"/>
</dbReference>
<proteinExistence type="inferred from homology"/>
<organism evidence="5 6">
    <name type="scientific">Jatrophihabitans endophyticus</name>
    <dbReference type="NCBI Taxonomy" id="1206085"/>
    <lineage>
        <taxon>Bacteria</taxon>
        <taxon>Bacillati</taxon>
        <taxon>Actinomycetota</taxon>
        <taxon>Actinomycetes</taxon>
        <taxon>Jatrophihabitantales</taxon>
        <taxon>Jatrophihabitantaceae</taxon>
        <taxon>Jatrophihabitans</taxon>
    </lineage>
</organism>
<name>A0A1M5HKR0_9ACTN</name>